<evidence type="ECO:0000313" key="2">
    <source>
        <dbReference type="Proteomes" id="UP001057279"/>
    </source>
</evidence>
<proteinExistence type="predicted"/>
<accession>A0ACB9UYV0</accession>
<reference evidence="1" key="1">
    <citation type="submission" date="2022-03" db="EMBL/GenBank/DDBJ databases">
        <title>Genomic analyses of argali, domestic sheep and their hybrids provide insights into chromosomal evolution, heterosis and genetic basis of agronomic traits.</title>
        <authorList>
            <person name="Li M."/>
        </authorList>
    </citation>
    <scope>NUCLEOTIDE SEQUENCE</scope>
    <source>
        <strain evidence="1">F1 hybrid</strain>
    </source>
</reference>
<dbReference type="EMBL" id="CM043032">
    <property type="protein sequence ID" value="KAI4582708.1"/>
    <property type="molecule type" value="Genomic_DNA"/>
</dbReference>
<protein>
    <submittedName>
        <fullName evidence="1">Uncharacterized protein</fullName>
    </submittedName>
</protein>
<name>A0ACB9UYV0_9CETA</name>
<keyword evidence="2" id="KW-1185">Reference proteome</keyword>
<sequence length="433" mass="47292">MLLSSLLKVVMASLCLGSIIAQKVTQDQPQVLVQEKEAVTLDCKYDTTVSSQQNTVEQSPASLPVPEGAVASLSCTYSDINSQYFAWYRQYPGKGPEFLLNVYLNKDKEEGKFTAQSNKTNKHVSLRIRDSEPSVSATYLCAVNTQCSPGTCCLCPNLLGPRQRLLESLGCRAQTFCHLARCKCGLRVTVEKEKPAERSLLLPQSSDMKHTLISVLVMVFTLGRTRAQTVTQPESHISVSKGDPVQVKCSYSYSGSPVLFWHNYKNAEFNSCNGFNIPGGCSPHPYLTGGMSEHPPEGGTNGDSVNQTEGPVTVSEGALMTLNCTYQTVNFAAYLFWYVQHLSKAPQVLLKGLTADKKVEHEGFQATLVKSDSSFHLQKRAVQASDSAVYYCALSDTVTQGYGGAEHKPRVQMGLWLWAALRGGVVSLSSVLC</sequence>
<organism evidence="1 2">
    <name type="scientific">Ovis ammon polii x Ovis aries</name>
    <dbReference type="NCBI Taxonomy" id="2918886"/>
    <lineage>
        <taxon>Eukaryota</taxon>
        <taxon>Metazoa</taxon>
        <taxon>Chordata</taxon>
        <taxon>Craniata</taxon>
        <taxon>Vertebrata</taxon>
        <taxon>Euteleostomi</taxon>
        <taxon>Mammalia</taxon>
        <taxon>Eutheria</taxon>
        <taxon>Laurasiatheria</taxon>
        <taxon>Artiodactyla</taxon>
        <taxon>Ruminantia</taxon>
        <taxon>Pecora</taxon>
        <taxon>Bovidae</taxon>
        <taxon>Caprinae</taxon>
        <taxon>Ovis</taxon>
    </lineage>
</organism>
<comment type="caution">
    <text evidence="1">The sequence shown here is derived from an EMBL/GenBank/DDBJ whole genome shotgun (WGS) entry which is preliminary data.</text>
</comment>
<evidence type="ECO:0000313" key="1">
    <source>
        <dbReference type="EMBL" id="KAI4582708.1"/>
    </source>
</evidence>
<dbReference type="Proteomes" id="UP001057279">
    <property type="component" value="Linkage Group LG07"/>
</dbReference>
<gene>
    <name evidence="1" type="ORF">MJG53_007921</name>
</gene>